<evidence type="ECO:0000256" key="1">
    <source>
        <dbReference type="SAM" id="MobiDB-lite"/>
    </source>
</evidence>
<reference evidence="2" key="1">
    <citation type="submission" date="2016-10" db="EMBL/GenBank/DDBJ databases">
        <title>Sequence of Gallionella enrichment culture.</title>
        <authorList>
            <person name="Poehlein A."/>
            <person name="Muehling M."/>
            <person name="Daniel R."/>
        </authorList>
    </citation>
    <scope>NUCLEOTIDE SEQUENCE</scope>
</reference>
<comment type="caution">
    <text evidence="2">The sequence shown here is derived from an EMBL/GenBank/DDBJ whole genome shotgun (WGS) entry which is preliminary data.</text>
</comment>
<dbReference type="AlphaFoldDB" id="A0A1J5S446"/>
<gene>
    <name evidence="2" type="ORF">GALL_229250</name>
</gene>
<organism evidence="2">
    <name type="scientific">mine drainage metagenome</name>
    <dbReference type="NCBI Taxonomy" id="410659"/>
    <lineage>
        <taxon>unclassified sequences</taxon>
        <taxon>metagenomes</taxon>
        <taxon>ecological metagenomes</taxon>
    </lineage>
</organism>
<feature type="region of interest" description="Disordered" evidence="1">
    <location>
        <begin position="137"/>
        <end position="156"/>
    </location>
</feature>
<proteinExistence type="predicted"/>
<dbReference type="InterPro" id="IPR012899">
    <property type="entry name" value="LTXXQ"/>
</dbReference>
<dbReference type="Pfam" id="PF07813">
    <property type="entry name" value="LTXXQ"/>
    <property type="match status" value="1"/>
</dbReference>
<evidence type="ECO:0000313" key="2">
    <source>
        <dbReference type="EMBL" id="OIQ95117.1"/>
    </source>
</evidence>
<protein>
    <recommendedName>
        <fullName evidence="3">Periplasmic protein</fullName>
    </recommendedName>
</protein>
<dbReference type="EMBL" id="MLJW01000173">
    <property type="protein sequence ID" value="OIQ95117.1"/>
    <property type="molecule type" value="Genomic_DNA"/>
</dbReference>
<dbReference type="GO" id="GO:0042597">
    <property type="term" value="C:periplasmic space"/>
    <property type="evidence" value="ECO:0007669"/>
    <property type="project" value="InterPro"/>
</dbReference>
<evidence type="ECO:0008006" key="3">
    <source>
        <dbReference type="Google" id="ProtNLM"/>
    </source>
</evidence>
<sequence length="156" mass="16858">MSRFLKVSAILMVALVPLASASAQGYGNGPMGPGAGMMGAGRGMMGPGRFLVDPARLPALKTKLAITGAQEPLWTAYANQVSTLWETRQAMRQSMQGQSMTWAERQEMRKSHQAAGADLRANLQKARNDLSAVLTPQQRSIFDQEAPPMPMNGMPR</sequence>
<accession>A0A1J5S446</accession>
<name>A0A1J5S446_9ZZZZ</name>
<dbReference type="Gene3D" id="1.20.120.1490">
    <property type="match status" value="1"/>
</dbReference>